<name>A0AAE0HSB3_9PEZI</name>
<feature type="domain" description="Alpha/beta hydrolase fold-3" evidence="2">
    <location>
        <begin position="94"/>
        <end position="317"/>
    </location>
</feature>
<dbReference type="InterPro" id="IPR029058">
    <property type="entry name" value="AB_hydrolase_fold"/>
</dbReference>
<dbReference type="Gene3D" id="3.40.50.1820">
    <property type="entry name" value="alpha/beta hydrolase"/>
    <property type="match status" value="1"/>
</dbReference>
<protein>
    <submittedName>
        <fullName evidence="3">Alpha/Beta hydrolase protein</fullName>
    </submittedName>
</protein>
<organism evidence="3 4">
    <name type="scientific">Apodospora peruviana</name>
    <dbReference type="NCBI Taxonomy" id="516989"/>
    <lineage>
        <taxon>Eukaryota</taxon>
        <taxon>Fungi</taxon>
        <taxon>Dikarya</taxon>
        <taxon>Ascomycota</taxon>
        <taxon>Pezizomycotina</taxon>
        <taxon>Sordariomycetes</taxon>
        <taxon>Sordariomycetidae</taxon>
        <taxon>Sordariales</taxon>
        <taxon>Lasiosphaeriaceae</taxon>
        <taxon>Apodospora</taxon>
    </lineage>
</organism>
<dbReference type="PANTHER" id="PTHR48081:SF8">
    <property type="entry name" value="ALPHA_BETA HYDROLASE FOLD-3 DOMAIN-CONTAINING PROTEIN-RELATED"/>
    <property type="match status" value="1"/>
</dbReference>
<dbReference type="InterPro" id="IPR050300">
    <property type="entry name" value="GDXG_lipolytic_enzyme"/>
</dbReference>
<dbReference type="PANTHER" id="PTHR48081">
    <property type="entry name" value="AB HYDROLASE SUPERFAMILY PROTEIN C4A8.06C"/>
    <property type="match status" value="1"/>
</dbReference>
<comment type="caution">
    <text evidence="3">The sequence shown here is derived from an EMBL/GenBank/DDBJ whole genome shotgun (WGS) entry which is preliminary data.</text>
</comment>
<gene>
    <name evidence="3" type="ORF">B0H66DRAFT_570964</name>
</gene>
<reference evidence="3" key="1">
    <citation type="journal article" date="2023" name="Mol. Phylogenet. Evol.">
        <title>Genome-scale phylogeny and comparative genomics of the fungal order Sordariales.</title>
        <authorList>
            <person name="Hensen N."/>
            <person name="Bonometti L."/>
            <person name="Westerberg I."/>
            <person name="Brannstrom I.O."/>
            <person name="Guillou S."/>
            <person name="Cros-Aarteil S."/>
            <person name="Calhoun S."/>
            <person name="Haridas S."/>
            <person name="Kuo A."/>
            <person name="Mondo S."/>
            <person name="Pangilinan J."/>
            <person name="Riley R."/>
            <person name="LaButti K."/>
            <person name="Andreopoulos B."/>
            <person name="Lipzen A."/>
            <person name="Chen C."/>
            <person name="Yan M."/>
            <person name="Daum C."/>
            <person name="Ng V."/>
            <person name="Clum A."/>
            <person name="Steindorff A."/>
            <person name="Ohm R.A."/>
            <person name="Martin F."/>
            <person name="Silar P."/>
            <person name="Natvig D.O."/>
            <person name="Lalanne C."/>
            <person name="Gautier V."/>
            <person name="Ament-Velasquez S.L."/>
            <person name="Kruys A."/>
            <person name="Hutchinson M.I."/>
            <person name="Powell A.J."/>
            <person name="Barry K."/>
            <person name="Miller A.N."/>
            <person name="Grigoriev I.V."/>
            <person name="Debuchy R."/>
            <person name="Gladieux P."/>
            <person name="Hiltunen Thoren M."/>
            <person name="Johannesson H."/>
        </authorList>
    </citation>
    <scope>NUCLEOTIDE SEQUENCE</scope>
    <source>
        <strain evidence="3">CBS 118394</strain>
    </source>
</reference>
<keyword evidence="4" id="KW-1185">Reference proteome</keyword>
<reference evidence="3" key="2">
    <citation type="submission" date="2023-06" db="EMBL/GenBank/DDBJ databases">
        <authorList>
            <consortium name="Lawrence Berkeley National Laboratory"/>
            <person name="Haridas S."/>
            <person name="Hensen N."/>
            <person name="Bonometti L."/>
            <person name="Westerberg I."/>
            <person name="Brannstrom I.O."/>
            <person name="Guillou S."/>
            <person name="Cros-Aarteil S."/>
            <person name="Calhoun S."/>
            <person name="Kuo A."/>
            <person name="Mondo S."/>
            <person name="Pangilinan J."/>
            <person name="Riley R."/>
            <person name="Labutti K."/>
            <person name="Andreopoulos B."/>
            <person name="Lipzen A."/>
            <person name="Chen C."/>
            <person name="Yanf M."/>
            <person name="Daum C."/>
            <person name="Ng V."/>
            <person name="Clum A."/>
            <person name="Steindorff A."/>
            <person name="Ohm R."/>
            <person name="Martin F."/>
            <person name="Silar P."/>
            <person name="Natvig D."/>
            <person name="Lalanne C."/>
            <person name="Gautier V."/>
            <person name="Ament-Velasquez S.L."/>
            <person name="Kruys A."/>
            <person name="Hutchinson M.I."/>
            <person name="Powell A.J."/>
            <person name="Barry K."/>
            <person name="Miller A.N."/>
            <person name="Grigoriev I.V."/>
            <person name="Debuchy R."/>
            <person name="Gladieux P."/>
            <person name="Thoren M.H."/>
            <person name="Johannesson H."/>
        </authorList>
    </citation>
    <scope>NUCLEOTIDE SEQUENCE</scope>
    <source>
        <strain evidence="3">CBS 118394</strain>
    </source>
</reference>
<dbReference type="Pfam" id="PF07859">
    <property type="entry name" value="Abhydrolase_3"/>
    <property type="match status" value="1"/>
</dbReference>
<keyword evidence="1 3" id="KW-0378">Hydrolase</keyword>
<evidence type="ECO:0000313" key="3">
    <source>
        <dbReference type="EMBL" id="KAK3311947.1"/>
    </source>
</evidence>
<evidence type="ECO:0000256" key="1">
    <source>
        <dbReference type="ARBA" id="ARBA00022801"/>
    </source>
</evidence>
<evidence type="ECO:0000259" key="2">
    <source>
        <dbReference type="Pfam" id="PF07859"/>
    </source>
</evidence>
<dbReference type="EMBL" id="JAUEDM010000010">
    <property type="protein sequence ID" value="KAK3311947.1"/>
    <property type="molecule type" value="Genomic_DNA"/>
</dbReference>
<evidence type="ECO:0000313" key="4">
    <source>
        <dbReference type="Proteomes" id="UP001283341"/>
    </source>
</evidence>
<sequence length="357" mass="39306">MADFSRFNTGPSAEWRAVEAALPPFPTFSSIQERKDFLNAGRETAAKADMAANDFESKIQMKDYSIPTRDGSSIEARTYRPLSCSSDSKLPVYIHLHGGGFVFGTLSSEDATCSRIAITSQVIVLNVNYRHTPEHTYPTALHDTEDAFAWLHDHIDEVGGIADQIVVGGISAGAWLTAWLVLGQHLQVIEKGLPKIAGQVLQIPCLVHHECYAPQRNKLKDPETSSYVVNKDAPILPVAMVKLFTDLLKVRSDLNENDLRLNPGNAKPEQVRGLPPSVFGIAGMDPLRDEGLLYGKMLSEQGVATDIHLFEGLPHGFRRFGADKLPECTRWDRVVAEGITWALSKPEASGKFEVKTD</sequence>
<dbReference type="InterPro" id="IPR013094">
    <property type="entry name" value="AB_hydrolase_3"/>
</dbReference>
<proteinExistence type="predicted"/>
<dbReference type="AlphaFoldDB" id="A0AAE0HSB3"/>
<dbReference type="SUPFAM" id="SSF53474">
    <property type="entry name" value="alpha/beta-Hydrolases"/>
    <property type="match status" value="1"/>
</dbReference>
<dbReference type="Proteomes" id="UP001283341">
    <property type="component" value="Unassembled WGS sequence"/>
</dbReference>
<accession>A0AAE0HSB3</accession>
<dbReference type="GO" id="GO:0016787">
    <property type="term" value="F:hydrolase activity"/>
    <property type="evidence" value="ECO:0007669"/>
    <property type="project" value="UniProtKB-KW"/>
</dbReference>